<dbReference type="InterPro" id="IPR017871">
    <property type="entry name" value="ABC_transporter-like_CS"/>
</dbReference>
<dbReference type="InterPro" id="IPR003593">
    <property type="entry name" value="AAA+_ATPase"/>
</dbReference>
<evidence type="ECO:0000256" key="7">
    <source>
        <dbReference type="ARBA" id="ARBA00023136"/>
    </source>
</evidence>
<dbReference type="PANTHER" id="PTHR43297">
    <property type="entry name" value="OLIGOPEPTIDE TRANSPORT ATP-BINDING PROTEIN APPD"/>
    <property type="match status" value="1"/>
</dbReference>
<dbReference type="PROSITE" id="PS00211">
    <property type="entry name" value="ABC_TRANSPORTER_1"/>
    <property type="match status" value="1"/>
</dbReference>
<dbReference type="GO" id="GO:0005524">
    <property type="term" value="F:ATP binding"/>
    <property type="evidence" value="ECO:0007669"/>
    <property type="project" value="UniProtKB-KW"/>
</dbReference>
<dbReference type="InterPro" id="IPR003439">
    <property type="entry name" value="ABC_transporter-like_ATP-bd"/>
</dbReference>
<dbReference type="Gene3D" id="3.40.50.300">
    <property type="entry name" value="P-loop containing nucleotide triphosphate hydrolases"/>
    <property type="match status" value="1"/>
</dbReference>
<evidence type="ECO:0000256" key="6">
    <source>
        <dbReference type="ARBA" id="ARBA00022840"/>
    </source>
</evidence>
<dbReference type="PANTHER" id="PTHR43297:SF2">
    <property type="entry name" value="DIPEPTIDE TRANSPORT ATP-BINDING PROTEIN DPPD"/>
    <property type="match status" value="1"/>
</dbReference>
<keyword evidence="4" id="KW-1003">Cell membrane</keyword>
<dbReference type="InterPro" id="IPR027417">
    <property type="entry name" value="P-loop_NTPase"/>
</dbReference>
<evidence type="ECO:0000256" key="2">
    <source>
        <dbReference type="ARBA" id="ARBA00005417"/>
    </source>
</evidence>
<dbReference type="NCBIfam" id="TIGR01727">
    <property type="entry name" value="oligo_HPY"/>
    <property type="match status" value="1"/>
</dbReference>
<comment type="caution">
    <text evidence="9">The sequence shown here is derived from an EMBL/GenBank/DDBJ whole genome shotgun (WGS) entry which is preliminary data.</text>
</comment>
<dbReference type="AlphaFoldDB" id="A0A941JI37"/>
<evidence type="ECO:0000259" key="8">
    <source>
        <dbReference type="PROSITE" id="PS50893"/>
    </source>
</evidence>
<evidence type="ECO:0000256" key="4">
    <source>
        <dbReference type="ARBA" id="ARBA00022475"/>
    </source>
</evidence>
<dbReference type="CDD" id="cd03257">
    <property type="entry name" value="ABC_NikE_OppD_transporters"/>
    <property type="match status" value="1"/>
</dbReference>
<keyword evidence="3" id="KW-0813">Transport</keyword>
<comment type="similarity">
    <text evidence="2">Belongs to the ABC transporter superfamily.</text>
</comment>
<dbReference type="PROSITE" id="PS50893">
    <property type="entry name" value="ABC_TRANSPORTER_2"/>
    <property type="match status" value="1"/>
</dbReference>
<dbReference type="SUPFAM" id="SSF52540">
    <property type="entry name" value="P-loop containing nucleoside triphosphate hydrolases"/>
    <property type="match status" value="1"/>
</dbReference>
<dbReference type="RefSeq" id="WP_212117889.1">
    <property type="nucleotide sequence ID" value="NZ_JAGTPX020000004.1"/>
</dbReference>
<dbReference type="GO" id="GO:0015833">
    <property type="term" value="P:peptide transport"/>
    <property type="evidence" value="ECO:0007669"/>
    <property type="project" value="InterPro"/>
</dbReference>
<dbReference type="Pfam" id="PF08352">
    <property type="entry name" value="oligo_HPY"/>
    <property type="match status" value="1"/>
</dbReference>
<proteinExistence type="inferred from homology"/>
<keyword evidence="6 9" id="KW-0067">ATP-binding</keyword>
<keyword evidence="7" id="KW-0472">Membrane</keyword>
<name>A0A941JI37_NIACI</name>
<evidence type="ECO:0000256" key="1">
    <source>
        <dbReference type="ARBA" id="ARBA00004202"/>
    </source>
</evidence>
<gene>
    <name evidence="9" type="ORF">KD144_06305</name>
</gene>
<dbReference type="InterPro" id="IPR013563">
    <property type="entry name" value="Oligopep_ABC_C"/>
</dbReference>
<dbReference type="Pfam" id="PF00005">
    <property type="entry name" value="ABC_tran"/>
    <property type="match status" value="1"/>
</dbReference>
<dbReference type="GO" id="GO:0016887">
    <property type="term" value="F:ATP hydrolysis activity"/>
    <property type="evidence" value="ECO:0007669"/>
    <property type="project" value="InterPro"/>
</dbReference>
<dbReference type="FunFam" id="3.40.50.300:FF:000016">
    <property type="entry name" value="Oligopeptide ABC transporter ATP-binding component"/>
    <property type="match status" value="1"/>
</dbReference>
<dbReference type="EMBL" id="JAGTPX010000004">
    <property type="protein sequence ID" value="MBR8669150.1"/>
    <property type="molecule type" value="Genomic_DNA"/>
</dbReference>
<evidence type="ECO:0000313" key="9">
    <source>
        <dbReference type="EMBL" id="MBR8669150.1"/>
    </source>
</evidence>
<reference evidence="9" key="1">
    <citation type="submission" date="2021-04" db="EMBL/GenBank/DDBJ databases">
        <title>Genomic analysis of electroactive and textile dye degrading Bacillus circulans strain: DC10 isolated from constructed wetland-microbial fuel cells treating textile dye wastewaters.</title>
        <authorList>
            <person name="Patel D.U."/>
            <person name="Desai C.R."/>
        </authorList>
    </citation>
    <scope>NUCLEOTIDE SEQUENCE</scope>
    <source>
        <strain evidence="9">DC10</strain>
    </source>
</reference>
<feature type="domain" description="ABC transporter" evidence="8">
    <location>
        <begin position="5"/>
        <end position="256"/>
    </location>
</feature>
<protein>
    <submittedName>
        <fullName evidence="9">ABC transporter ATP-binding protein</fullName>
    </submittedName>
</protein>
<dbReference type="SMART" id="SM00382">
    <property type="entry name" value="AAA"/>
    <property type="match status" value="1"/>
</dbReference>
<accession>A0A941JI37</accession>
<comment type="subcellular location">
    <subcellularLocation>
        <location evidence="1">Cell membrane</location>
        <topology evidence="1">Peripheral membrane protein</topology>
    </subcellularLocation>
</comment>
<dbReference type="InterPro" id="IPR050388">
    <property type="entry name" value="ABC_Ni/Peptide_Import"/>
</dbReference>
<sequence length="340" mass="37382">MTSLLEVKDLEVAFKTQGGEVQAVRGVSFYVKKGETLAIVGESGCGKSVTAQAILGMIPKPYGKIKTGSITFKDDELIGISKKRLQKLRGSELGMIFQDPMTSLNPTMKIGKQIDEVLIKKLGISKREAREKTIEILQLVGIPDAKTRYSDYPHKFSGGMRQRVVIAIAIACRPELIIADEPTTALDVTIQAQILDLLKQLQDKQGASIILITHDLGVVAEVADRVAVMYAGLVIETGTVYEIFESPKHPYTWGLLNSVPKLENLEKERLVPIEGTPPDLFSPPIGCPFAARCPYAMEICINHMPESEKFSNNHEARCWLNDPRAITYKELVAASKGGEC</sequence>
<dbReference type="GO" id="GO:0005886">
    <property type="term" value="C:plasma membrane"/>
    <property type="evidence" value="ECO:0007669"/>
    <property type="project" value="UniProtKB-SubCell"/>
</dbReference>
<evidence type="ECO:0000256" key="5">
    <source>
        <dbReference type="ARBA" id="ARBA00022741"/>
    </source>
</evidence>
<organism evidence="9">
    <name type="scientific">Niallia circulans</name>
    <name type="common">Bacillus circulans</name>
    <dbReference type="NCBI Taxonomy" id="1397"/>
    <lineage>
        <taxon>Bacteria</taxon>
        <taxon>Bacillati</taxon>
        <taxon>Bacillota</taxon>
        <taxon>Bacilli</taxon>
        <taxon>Bacillales</taxon>
        <taxon>Bacillaceae</taxon>
        <taxon>Niallia</taxon>
    </lineage>
</organism>
<keyword evidence="5" id="KW-0547">Nucleotide-binding</keyword>
<evidence type="ECO:0000256" key="3">
    <source>
        <dbReference type="ARBA" id="ARBA00022448"/>
    </source>
</evidence>